<name>A0A897MNL4_9EURY</name>
<dbReference type="InterPro" id="IPR046782">
    <property type="entry name" value="HEWD"/>
</dbReference>
<dbReference type="Pfam" id="PF20576">
    <property type="entry name" value="HEWD"/>
    <property type="match status" value="1"/>
</dbReference>
<gene>
    <name evidence="2" type="ORF">AArcS_0952</name>
</gene>
<protein>
    <submittedName>
        <fullName evidence="2">Zn finger domain containing protein</fullName>
    </submittedName>
</protein>
<keyword evidence="3" id="KW-1185">Reference proteome</keyword>
<evidence type="ECO:0000259" key="1">
    <source>
        <dbReference type="Pfam" id="PF20576"/>
    </source>
</evidence>
<sequence>MDTRIRKPRSRTCELCGRQEVWSDEKGTWTIVTEDDERQVGDPHCLHEWDITGAFTPIETTDA</sequence>
<feature type="domain" description="HEWD" evidence="1">
    <location>
        <begin position="1"/>
        <end position="60"/>
    </location>
</feature>
<organism evidence="2 3">
    <name type="scientific">Natranaeroarchaeum sulfidigenes</name>
    <dbReference type="NCBI Taxonomy" id="2784880"/>
    <lineage>
        <taxon>Archaea</taxon>
        <taxon>Methanobacteriati</taxon>
        <taxon>Methanobacteriota</taxon>
        <taxon>Stenosarchaea group</taxon>
        <taxon>Halobacteria</taxon>
        <taxon>Halobacteriales</taxon>
        <taxon>Natronoarchaeaceae</taxon>
        <taxon>Natranaeroarchaeum</taxon>
    </lineage>
</organism>
<reference evidence="2" key="1">
    <citation type="submission" date="2020-11" db="EMBL/GenBank/DDBJ databases">
        <title>Carbohydrate-dependent, anaerobic sulfur respiration: A novel catabolism in halophilic archaea.</title>
        <authorList>
            <person name="Sorokin D.Y."/>
            <person name="Messina E."/>
            <person name="Smedile F."/>
            <person name="La Cono V."/>
            <person name="Hallsworth J.E."/>
            <person name="Yakimov M.M."/>
        </authorList>
    </citation>
    <scope>NUCLEOTIDE SEQUENCE</scope>
    <source>
        <strain evidence="2">AArc-S</strain>
    </source>
</reference>
<dbReference type="EMBL" id="CP064786">
    <property type="protein sequence ID" value="QSG02174.1"/>
    <property type="molecule type" value="Genomic_DNA"/>
</dbReference>
<dbReference type="RefSeq" id="WP_238479307.1">
    <property type="nucleotide sequence ID" value="NZ_CP064786.1"/>
</dbReference>
<dbReference type="Proteomes" id="UP000663586">
    <property type="component" value="Chromosome"/>
</dbReference>
<evidence type="ECO:0000313" key="2">
    <source>
        <dbReference type="EMBL" id="QSG02174.1"/>
    </source>
</evidence>
<dbReference type="GeneID" id="70684339"/>
<evidence type="ECO:0000313" key="3">
    <source>
        <dbReference type="Proteomes" id="UP000663586"/>
    </source>
</evidence>
<dbReference type="AlphaFoldDB" id="A0A897MNL4"/>
<dbReference type="KEGG" id="hara:AArcS_0952"/>
<proteinExistence type="predicted"/>
<accession>A0A897MNL4</accession>